<sequence>MLDRLATMDRLRHFGVEVDGLCALCKMEEESRITSSLSALSRSGFGGRCSSCAVSGASWVAVIERCSGMLHIGRFVKTLVVILLQLGAPSILNSLTPSITGPQLLLYNSCNPTLISEWLGVMGLCFDPNVVVYRGKRKLRSLFWKVRAEIKRRVKGSRKSKQKFSFHYDPFSYALNFDNGNFGFLC</sequence>
<dbReference type="EMBL" id="VEPZ02000091">
    <property type="protein sequence ID" value="KAE8733741.1"/>
    <property type="molecule type" value="Genomic_DNA"/>
</dbReference>
<dbReference type="Proteomes" id="UP000436088">
    <property type="component" value="Unassembled WGS sequence"/>
</dbReference>
<keyword evidence="2" id="KW-1185">Reference proteome</keyword>
<accession>A0A6A3D2U7</accession>
<name>A0A6A3D2U7_HIBSY</name>
<evidence type="ECO:0000313" key="2">
    <source>
        <dbReference type="Proteomes" id="UP000436088"/>
    </source>
</evidence>
<protein>
    <submittedName>
        <fullName evidence="1">Uncharacterized protein</fullName>
    </submittedName>
</protein>
<dbReference type="PANTHER" id="PTHR34538:SF13">
    <property type="entry name" value="OS02G0637200 PROTEIN"/>
    <property type="match status" value="1"/>
</dbReference>
<comment type="caution">
    <text evidence="1">The sequence shown here is derived from an EMBL/GenBank/DDBJ whole genome shotgun (WGS) entry which is preliminary data.</text>
</comment>
<gene>
    <name evidence="1" type="ORF">F3Y22_tig00001095pilonHSYRG00036</name>
</gene>
<proteinExistence type="predicted"/>
<organism evidence="1 2">
    <name type="scientific">Hibiscus syriacus</name>
    <name type="common">Rose of Sharon</name>
    <dbReference type="NCBI Taxonomy" id="106335"/>
    <lineage>
        <taxon>Eukaryota</taxon>
        <taxon>Viridiplantae</taxon>
        <taxon>Streptophyta</taxon>
        <taxon>Embryophyta</taxon>
        <taxon>Tracheophyta</taxon>
        <taxon>Spermatophyta</taxon>
        <taxon>Magnoliopsida</taxon>
        <taxon>eudicotyledons</taxon>
        <taxon>Gunneridae</taxon>
        <taxon>Pentapetalae</taxon>
        <taxon>rosids</taxon>
        <taxon>malvids</taxon>
        <taxon>Malvales</taxon>
        <taxon>Malvaceae</taxon>
        <taxon>Malvoideae</taxon>
        <taxon>Hibiscus</taxon>
    </lineage>
</organism>
<reference evidence="1" key="1">
    <citation type="submission" date="2019-09" db="EMBL/GenBank/DDBJ databases">
        <title>Draft genome information of white flower Hibiscus syriacus.</title>
        <authorList>
            <person name="Kim Y.-M."/>
        </authorList>
    </citation>
    <scope>NUCLEOTIDE SEQUENCE [LARGE SCALE GENOMIC DNA]</scope>
    <source>
        <strain evidence="1">YM2019G1</strain>
    </source>
</reference>
<dbReference type="PANTHER" id="PTHR34538">
    <property type="entry name" value="EXPRESSED PROTEIN"/>
    <property type="match status" value="1"/>
</dbReference>
<dbReference type="AlphaFoldDB" id="A0A6A3D2U7"/>
<evidence type="ECO:0000313" key="1">
    <source>
        <dbReference type="EMBL" id="KAE8733741.1"/>
    </source>
</evidence>